<reference evidence="1" key="1">
    <citation type="submission" date="2015-05" db="UniProtKB">
        <authorList>
            <consortium name="EnsemblMetazoa"/>
        </authorList>
    </citation>
    <scope>IDENTIFICATION</scope>
</reference>
<sequence length="137" mass="15493">MMGIITGRASGLLKVNRSRLINIAGTISLSDVNDEEEIDIKRVEALEESSAIWPTALYDKMVTNPSTTERETPSQHYHILSQPPKLDWKTDLSYRKVMGVMGGLGWMKGNRISNERSMLSFSPSDESHYIKHFKPLI</sequence>
<dbReference type="GeneID" id="141460120"/>
<name>T1HMX5_RHOPR</name>
<dbReference type="RefSeq" id="XP_073995911.1">
    <property type="nucleotide sequence ID" value="XM_074139810.1"/>
</dbReference>
<dbReference type="EMBL" id="ACPB03014580">
    <property type="status" value="NOT_ANNOTATED_CDS"/>
    <property type="molecule type" value="Genomic_DNA"/>
</dbReference>
<dbReference type="EnsemblMetazoa" id="RPRC005399-RA">
    <property type="protein sequence ID" value="RPRC005399-PA"/>
    <property type="gene ID" value="RPRC005399"/>
</dbReference>
<evidence type="ECO:0000313" key="1">
    <source>
        <dbReference type="EnsemblMetazoa" id="RPRC005399-PA"/>
    </source>
</evidence>
<dbReference type="VEuPathDB" id="VectorBase:RPRC005399"/>
<evidence type="ECO:0000313" key="2">
    <source>
        <dbReference type="Proteomes" id="UP000015103"/>
    </source>
</evidence>
<proteinExistence type="predicted"/>
<protein>
    <submittedName>
        <fullName evidence="1">Uncharacterized protein</fullName>
    </submittedName>
</protein>
<dbReference type="AlphaFoldDB" id="T1HMX5"/>
<dbReference type="InParanoid" id="T1HMX5"/>
<dbReference type="HOGENOM" id="CLU_1867638_0_0_1"/>
<accession>T1HMX5</accession>
<organism evidence="1 2">
    <name type="scientific">Rhodnius prolixus</name>
    <name type="common">Triatomid bug</name>
    <dbReference type="NCBI Taxonomy" id="13249"/>
    <lineage>
        <taxon>Eukaryota</taxon>
        <taxon>Metazoa</taxon>
        <taxon>Ecdysozoa</taxon>
        <taxon>Arthropoda</taxon>
        <taxon>Hexapoda</taxon>
        <taxon>Insecta</taxon>
        <taxon>Pterygota</taxon>
        <taxon>Neoptera</taxon>
        <taxon>Paraneoptera</taxon>
        <taxon>Hemiptera</taxon>
        <taxon>Heteroptera</taxon>
        <taxon>Panheteroptera</taxon>
        <taxon>Cimicomorpha</taxon>
        <taxon>Reduviidae</taxon>
        <taxon>Triatominae</taxon>
        <taxon>Rhodnius</taxon>
    </lineage>
</organism>
<keyword evidence="2" id="KW-1185">Reference proteome</keyword>
<dbReference type="Proteomes" id="UP000015103">
    <property type="component" value="Unassembled WGS sequence"/>
</dbReference>